<evidence type="ECO:0000256" key="3">
    <source>
        <dbReference type="ARBA" id="ARBA00022692"/>
    </source>
</evidence>
<dbReference type="RefSeq" id="WP_127741042.1">
    <property type="nucleotide sequence ID" value="NZ_SACN01000001.1"/>
</dbReference>
<accession>A0A437M5R2</accession>
<evidence type="ECO:0000313" key="8">
    <source>
        <dbReference type="EMBL" id="RVT92933.1"/>
    </source>
</evidence>
<feature type="transmembrane region" description="Helical" evidence="6">
    <location>
        <begin position="403"/>
        <end position="422"/>
    </location>
</feature>
<feature type="transmembrane region" description="Helical" evidence="6">
    <location>
        <begin position="239"/>
        <end position="260"/>
    </location>
</feature>
<feature type="transmembrane region" description="Helical" evidence="6">
    <location>
        <begin position="88"/>
        <end position="105"/>
    </location>
</feature>
<feature type="transmembrane region" description="Helical" evidence="6">
    <location>
        <begin position="272"/>
        <end position="291"/>
    </location>
</feature>
<evidence type="ECO:0000256" key="6">
    <source>
        <dbReference type="SAM" id="Phobius"/>
    </source>
</evidence>
<dbReference type="EMBL" id="SACN01000001">
    <property type="protein sequence ID" value="RVT92933.1"/>
    <property type="molecule type" value="Genomic_DNA"/>
</dbReference>
<dbReference type="InterPro" id="IPR044770">
    <property type="entry name" value="MFS_spinster-like"/>
</dbReference>
<evidence type="ECO:0000256" key="2">
    <source>
        <dbReference type="ARBA" id="ARBA00022448"/>
    </source>
</evidence>
<feature type="transmembrane region" description="Helical" evidence="6">
    <location>
        <begin position="311"/>
        <end position="330"/>
    </location>
</feature>
<evidence type="ECO:0000256" key="1">
    <source>
        <dbReference type="ARBA" id="ARBA00004141"/>
    </source>
</evidence>
<dbReference type="PANTHER" id="PTHR23505">
    <property type="entry name" value="SPINSTER"/>
    <property type="match status" value="1"/>
</dbReference>
<feature type="transmembrane region" description="Helical" evidence="6">
    <location>
        <begin position="336"/>
        <end position="360"/>
    </location>
</feature>
<evidence type="ECO:0000259" key="7">
    <source>
        <dbReference type="PROSITE" id="PS50850"/>
    </source>
</evidence>
<feature type="domain" description="Major facilitator superfamily (MFS) profile" evidence="7">
    <location>
        <begin position="20"/>
        <end position="430"/>
    </location>
</feature>
<evidence type="ECO:0000256" key="5">
    <source>
        <dbReference type="ARBA" id="ARBA00023136"/>
    </source>
</evidence>
<name>A0A437M5R2_9SPHN</name>
<feature type="transmembrane region" description="Helical" evidence="6">
    <location>
        <begin position="187"/>
        <end position="209"/>
    </location>
</feature>
<dbReference type="PROSITE" id="PS50850">
    <property type="entry name" value="MFS"/>
    <property type="match status" value="1"/>
</dbReference>
<keyword evidence="5 6" id="KW-0472">Membrane</keyword>
<reference evidence="8 9" key="1">
    <citation type="submission" date="2019-01" db="EMBL/GenBank/DDBJ databases">
        <authorList>
            <person name="Chen W.-M."/>
        </authorList>
    </citation>
    <scope>NUCLEOTIDE SEQUENCE [LARGE SCALE GENOMIC DNA]</scope>
    <source>
        <strain evidence="8 9">CCP-7</strain>
    </source>
</reference>
<feature type="transmembrane region" description="Helical" evidence="6">
    <location>
        <begin position="155"/>
        <end position="181"/>
    </location>
</feature>
<dbReference type="OrthoDB" id="7400989at2"/>
<keyword evidence="4 6" id="KW-1133">Transmembrane helix</keyword>
<sequence>MSSANNPTLKLKADWTAWWALAVLCFFYVMSFLDRYLLTMLVEPIQADIGISDFQMGLILGPAFGVTLGVCALPLGWIIDRYSRRRTIFLGVGFWSIATAASGLAKSALALGSARVCVGAGEAILGPAAASLLADKFPRERLTTAMAIYQASNKIGSATAFGLGGLLIGLLSGVSLAVPLLGDLKPWQAVFFVVGIPGALASLLVFTFAEPPRLGRRSATPPKPGYLFEYLRTHRRLMIPMYVGFSLIALCGYALTAWVPTFVARRYGLDPIQYGPILSVVSLFAAGALVLKGSIVDWLYARGRTDANLLFYSWVVFASTPISVLAFFIPNPWLFFAVYGVLLAVTIPSMLYMAASLAILAPNELRGQLTALAYALYGVLGLGLGPTLVGALTDFVFGDAGRIGWSLSLLCSFTMPCGAWLLRLAMKPMREAVAESERQVADHAG</sequence>
<feature type="transmembrane region" description="Helical" evidence="6">
    <location>
        <begin position="16"/>
        <end position="38"/>
    </location>
</feature>
<dbReference type="PANTHER" id="PTHR23505:SF79">
    <property type="entry name" value="PROTEIN SPINSTER"/>
    <property type="match status" value="1"/>
</dbReference>
<dbReference type="InterPro" id="IPR011701">
    <property type="entry name" value="MFS"/>
</dbReference>
<feature type="transmembrane region" description="Helical" evidence="6">
    <location>
        <begin position="372"/>
        <end position="397"/>
    </location>
</feature>
<gene>
    <name evidence="8" type="ORF">EOD43_03220</name>
</gene>
<proteinExistence type="predicted"/>
<dbReference type="InterPro" id="IPR020846">
    <property type="entry name" value="MFS_dom"/>
</dbReference>
<dbReference type="Pfam" id="PF07690">
    <property type="entry name" value="MFS_1"/>
    <property type="match status" value="1"/>
</dbReference>
<dbReference type="AlphaFoldDB" id="A0A437M5R2"/>
<dbReference type="SUPFAM" id="SSF103473">
    <property type="entry name" value="MFS general substrate transporter"/>
    <property type="match status" value="1"/>
</dbReference>
<comment type="subcellular location">
    <subcellularLocation>
        <location evidence="1">Membrane</location>
        <topology evidence="1">Multi-pass membrane protein</topology>
    </subcellularLocation>
</comment>
<keyword evidence="9" id="KW-1185">Reference proteome</keyword>
<organism evidence="8 9">
    <name type="scientific">Sphingomonas crocodyli</name>
    <dbReference type="NCBI Taxonomy" id="1979270"/>
    <lineage>
        <taxon>Bacteria</taxon>
        <taxon>Pseudomonadati</taxon>
        <taxon>Pseudomonadota</taxon>
        <taxon>Alphaproteobacteria</taxon>
        <taxon>Sphingomonadales</taxon>
        <taxon>Sphingomonadaceae</taxon>
        <taxon>Sphingomonas</taxon>
    </lineage>
</organism>
<dbReference type="Proteomes" id="UP000282971">
    <property type="component" value="Unassembled WGS sequence"/>
</dbReference>
<protein>
    <submittedName>
        <fullName evidence="8">MFS transporter</fullName>
    </submittedName>
</protein>
<dbReference type="GO" id="GO:0022857">
    <property type="term" value="F:transmembrane transporter activity"/>
    <property type="evidence" value="ECO:0007669"/>
    <property type="project" value="InterPro"/>
</dbReference>
<feature type="transmembrane region" description="Helical" evidence="6">
    <location>
        <begin position="58"/>
        <end position="79"/>
    </location>
</feature>
<dbReference type="InterPro" id="IPR036259">
    <property type="entry name" value="MFS_trans_sf"/>
</dbReference>
<keyword evidence="3 6" id="KW-0812">Transmembrane</keyword>
<dbReference type="GO" id="GO:0016020">
    <property type="term" value="C:membrane"/>
    <property type="evidence" value="ECO:0007669"/>
    <property type="project" value="UniProtKB-SubCell"/>
</dbReference>
<keyword evidence="2" id="KW-0813">Transport</keyword>
<comment type="caution">
    <text evidence="8">The sequence shown here is derived from an EMBL/GenBank/DDBJ whole genome shotgun (WGS) entry which is preliminary data.</text>
</comment>
<evidence type="ECO:0000256" key="4">
    <source>
        <dbReference type="ARBA" id="ARBA00022989"/>
    </source>
</evidence>
<dbReference type="Gene3D" id="1.20.1250.20">
    <property type="entry name" value="MFS general substrate transporter like domains"/>
    <property type="match status" value="2"/>
</dbReference>
<evidence type="ECO:0000313" key="9">
    <source>
        <dbReference type="Proteomes" id="UP000282971"/>
    </source>
</evidence>